<reference evidence="2 3" key="1">
    <citation type="submission" date="2021-02" db="EMBL/GenBank/DDBJ databases">
        <title>Brevundimonas sp. CS1 genome sequence.</title>
        <authorList>
            <person name="Lee K."/>
            <person name="Choi Y.-J."/>
            <person name="Son H.-R."/>
        </authorList>
    </citation>
    <scope>NUCLEOTIDE SEQUENCE [LARGE SCALE GENOMIC DNA]</scope>
    <source>
        <strain evidence="2 3">CS1</strain>
    </source>
</reference>
<keyword evidence="1" id="KW-1133">Transmembrane helix</keyword>
<evidence type="ECO:0000313" key="3">
    <source>
        <dbReference type="Proteomes" id="UP000662957"/>
    </source>
</evidence>
<keyword evidence="1" id="KW-0812">Transmembrane</keyword>
<keyword evidence="1" id="KW-0472">Membrane</keyword>
<evidence type="ECO:0000313" key="2">
    <source>
        <dbReference type="EMBL" id="QSF53172.1"/>
    </source>
</evidence>
<dbReference type="Proteomes" id="UP000662957">
    <property type="component" value="Chromosome"/>
</dbReference>
<name>A0ABX7LMK1_9CAUL</name>
<evidence type="ECO:0008006" key="4">
    <source>
        <dbReference type="Google" id="ProtNLM"/>
    </source>
</evidence>
<feature type="transmembrane region" description="Helical" evidence="1">
    <location>
        <begin position="20"/>
        <end position="46"/>
    </location>
</feature>
<organism evidence="2 3">
    <name type="scientific">Brevundimonas fontaquae</name>
    <dbReference type="NCBI Taxonomy" id="2813778"/>
    <lineage>
        <taxon>Bacteria</taxon>
        <taxon>Pseudomonadati</taxon>
        <taxon>Pseudomonadota</taxon>
        <taxon>Alphaproteobacteria</taxon>
        <taxon>Caulobacterales</taxon>
        <taxon>Caulobacteraceae</taxon>
        <taxon>Brevundimonas</taxon>
    </lineage>
</organism>
<protein>
    <recommendedName>
        <fullName evidence="4">Pilus assembly protein</fullName>
    </recommendedName>
</protein>
<keyword evidence="3" id="KW-1185">Reference proteome</keyword>
<proteinExistence type="predicted"/>
<sequence length="67" mass="6636">MHSVSLKVLGLSIDGKGLAGVIAVPVVLLIICLAGVTLGNGAAWLARLSTQSNAITENAPAVAGVKD</sequence>
<evidence type="ECO:0000256" key="1">
    <source>
        <dbReference type="SAM" id="Phobius"/>
    </source>
</evidence>
<gene>
    <name evidence="2" type="ORF">JX001_10105</name>
</gene>
<dbReference type="RefSeq" id="WP_156363269.1">
    <property type="nucleotide sequence ID" value="NZ_CP070968.1"/>
</dbReference>
<accession>A0ABX7LMK1</accession>
<dbReference type="EMBL" id="CP070968">
    <property type="protein sequence ID" value="QSF53172.1"/>
    <property type="molecule type" value="Genomic_DNA"/>
</dbReference>